<dbReference type="EMBL" id="CP001736">
    <property type="protein sequence ID" value="ADB34006.1"/>
    <property type="molecule type" value="Genomic_DNA"/>
</dbReference>
<evidence type="ECO:0000256" key="1">
    <source>
        <dbReference type="SAM" id="Coils"/>
    </source>
</evidence>
<gene>
    <name evidence="3" type="ordered locus">Kfla_4990</name>
</gene>
<feature type="compositionally biased region" description="Basic and acidic residues" evidence="2">
    <location>
        <begin position="483"/>
        <end position="522"/>
    </location>
</feature>
<organism evidence="3 4">
    <name type="scientific">Kribbella flavida (strain DSM 17836 / JCM 10339 / NBRC 14399)</name>
    <dbReference type="NCBI Taxonomy" id="479435"/>
    <lineage>
        <taxon>Bacteria</taxon>
        <taxon>Bacillati</taxon>
        <taxon>Actinomycetota</taxon>
        <taxon>Actinomycetes</taxon>
        <taxon>Propionibacteriales</taxon>
        <taxon>Kribbellaceae</taxon>
        <taxon>Kribbella</taxon>
    </lineage>
</organism>
<reference evidence="3 4" key="2">
    <citation type="journal article" date="2010" name="Stand. Genomic Sci.">
        <title>Complete genome sequence of Kribbella flavida type strain (IFO 14399).</title>
        <authorList>
            <person name="Pukall R."/>
            <person name="Lapidus A."/>
            <person name="Glavina Del Rio T."/>
            <person name="Copeland A."/>
            <person name="Tice H."/>
            <person name="Cheng J.-F."/>
            <person name="Lucas S."/>
            <person name="Chen F."/>
            <person name="Nolan M."/>
            <person name="LaButti K."/>
            <person name="Pati A."/>
            <person name="Ivanova N."/>
            <person name="Mavrommatis K."/>
            <person name="Mikhailova N."/>
            <person name="Pitluck S."/>
            <person name="Bruce D."/>
            <person name="Goodwin L."/>
            <person name="Land M."/>
            <person name="Hauser L."/>
            <person name="Chang Y.-J."/>
            <person name="Jeffries C.D."/>
            <person name="Chen A."/>
            <person name="Palaniappan K."/>
            <person name="Chain P."/>
            <person name="Rohde M."/>
            <person name="Goeker M."/>
            <person name="Bristow J."/>
            <person name="Eisen J.A."/>
            <person name="Markowitz V."/>
            <person name="Hugenholtz P."/>
            <person name="Kyrpides N.C."/>
            <person name="Klenk H.-P."/>
            <person name="Brettin T."/>
        </authorList>
    </citation>
    <scope>NUCLEOTIDE SEQUENCE [LARGE SCALE GENOMIC DNA]</scope>
    <source>
        <strain evidence="4">DSM 17836 / JCM 10339 / NBRC 14399</strain>
    </source>
</reference>
<evidence type="ECO:0000313" key="3">
    <source>
        <dbReference type="EMBL" id="ADB34006.1"/>
    </source>
</evidence>
<evidence type="ECO:0000256" key="2">
    <source>
        <dbReference type="SAM" id="MobiDB-lite"/>
    </source>
</evidence>
<feature type="compositionally biased region" description="Basic and acidic residues" evidence="2">
    <location>
        <begin position="530"/>
        <end position="542"/>
    </location>
</feature>
<dbReference type="RefSeq" id="WP_012922560.1">
    <property type="nucleotide sequence ID" value="NC_013729.1"/>
</dbReference>
<feature type="region of interest" description="Disordered" evidence="2">
    <location>
        <begin position="408"/>
        <end position="542"/>
    </location>
</feature>
<dbReference type="eggNOG" id="COG1196">
    <property type="taxonomic scope" value="Bacteria"/>
</dbReference>
<accession>D2Q260</accession>
<feature type="compositionally biased region" description="Low complexity" evidence="2">
    <location>
        <begin position="408"/>
        <end position="444"/>
    </location>
</feature>
<keyword evidence="4" id="KW-1185">Reference proteome</keyword>
<evidence type="ECO:0008006" key="5">
    <source>
        <dbReference type="Google" id="ProtNLM"/>
    </source>
</evidence>
<feature type="coiled-coil region" evidence="1">
    <location>
        <begin position="36"/>
        <end position="121"/>
    </location>
</feature>
<keyword evidence="1" id="KW-0175">Coiled coil</keyword>
<sequence>MADESSLPFFDRTATAAGGFPVARRGYDKHAVDDYVRALEAQLAESRSKVEELQTGAAPLQRQLDEAKRQLEASANPSYAGLGDRAAQILRLAQDQAQEALEEARREAEELRVTAAKEAAAARAAGEREAEDIRTVALNESDSLRRTAEGDAAEIRRTAETEAAEVLAAARRKAEQLQLTAESQSSTLKNGALHEAEKIRTAIQRESAALRARLADEREQQAKELADKHAQIAADTENLTTQMQEAAEASERRVAEATEQARKIRAEAEESAERTLTRARREAEQVLSAARTRAEAELASSADEAERSRTLIARETERLAKRRDGILAQIAGLNDIASNIARQAAELDSETAAPAYSPFARPAEANPFAAGTDAPRGYQPPGAYAAPAMAAGGTAEQTQAFPAYDAPAGATAAPAHTGATAPTGAAPAQTGTPAQTGATAATGSAGDGASGVFTGRSPFAGDDAGAPRADDTRIDTALPADRNQLDHATGEQHADADHPKDVTQVDEFRLEDLANQRTEVNERPFASSAKDGESDRSPKDQK</sequence>
<dbReference type="SUPFAM" id="SSF58113">
    <property type="entry name" value="Apolipoprotein A-I"/>
    <property type="match status" value="1"/>
</dbReference>
<dbReference type="AlphaFoldDB" id="D2Q260"/>
<dbReference type="STRING" id="479435.Kfla_4990"/>
<dbReference type="Proteomes" id="UP000007967">
    <property type="component" value="Chromosome"/>
</dbReference>
<proteinExistence type="predicted"/>
<dbReference type="HOGENOM" id="CLU_502300_0_0_11"/>
<reference evidence="4" key="1">
    <citation type="submission" date="2009-09" db="EMBL/GenBank/DDBJ databases">
        <title>The complete genome of Kribbella flavida DSM 17836.</title>
        <authorList>
            <consortium name="US DOE Joint Genome Institute (JGI-PGF)"/>
            <person name="Lucas S."/>
            <person name="Copeland A."/>
            <person name="Lapidus A."/>
            <person name="Glavina del Rio T."/>
            <person name="Dalin E."/>
            <person name="Tice H."/>
            <person name="Bruce D."/>
            <person name="Goodwin L."/>
            <person name="Pitluck S."/>
            <person name="Kyrpides N."/>
            <person name="Mavromatis K."/>
            <person name="Ivanova N."/>
            <person name="Saunders E."/>
            <person name="Brettin T."/>
            <person name="Detter J.C."/>
            <person name="Han C."/>
            <person name="Larimer F."/>
            <person name="Land M."/>
            <person name="Hauser L."/>
            <person name="Markowitz V."/>
            <person name="Cheng J.-F."/>
            <person name="Hugenholtz P."/>
            <person name="Woyke T."/>
            <person name="Wu D."/>
            <person name="Pukall R."/>
            <person name="Klenk H.-P."/>
            <person name="Eisen J.A."/>
        </authorList>
    </citation>
    <scope>NUCLEOTIDE SEQUENCE [LARGE SCALE GENOMIC DNA]</scope>
    <source>
        <strain evidence="4">DSM 17836 / JCM 10339 / NBRC 14399</strain>
    </source>
</reference>
<protein>
    <recommendedName>
        <fullName evidence="5">DivIVA family protein</fullName>
    </recommendedName>
</protein>
<dbReference type="KEGG" id="kfl:Kfla_4990"/>
<feature type="coiled-coil region" evidence="1">
    <location>
        <begin position="167"/>
        <end position="289"/>
    </location>
</feature>
<evidence type="ECO:0000313" key="4">
    <source>
        <dbReference type="Proteomes" id="UP000007967"/>
    </source>
</evidence>
<name>D2Q260_KRIFD</name>